<dbReference type="PANTHER" id="PTHR30605">
    <property type="entry name" value="ANHYDRO-N-ACETYLMURAMIC ACID KINASE"/>
    <property type="match status" value="1"/>
</dbReference>
<keyword evidence="1 3" id="KW-0418">Kinase</keyword>
<protein>
    <recommendedName>
        <fullName evidence="1">Anhydro-N-acetylmuramic acid kinase</fullName>
        <ecNumber evidence="1">2.7.1.170</ecNumber>
    </recommendedName>
    <alternativeName>
        <fullName evidence="1">AnhMurNAc kinase</fullName>
    </alternativeName>
</protein>
<keyword evidence="1" id="KW-0067">ATP-binding</keyword>
<comment type="similarity">
    <text evidence="1">Belongs to the anhydro-N-acetylmuramic acid kinase family.</text>
</comment>
<dbReference type="CDD" id="cd24050">
    <property type="entry name" value="ASKHA_NBD_ANMK"/>
    <property type="match status" value="1"/>
</dbReference>
<organism evidence="3 4">
    <name type="scientific">Sessilibacter corallicola</name>
    <dbReference type="NCBI Taxonomy" id="2904075"/>
    <lineage>
        <taxon>Bacteria</taxon>
        <taxon>Pseudomonadati</taxon>
        <taxon>Pseudomonadota</taxon>
        <taxon>Gammaproteobacteria</taxon>
        <taxon>Cellvibrionales</taxon>
        <taxon>Cellvibrionaceae</taxon>
        <taxon>Sessilibacter</taxon>
    </lineage>
</organism>
<dbReference type="Proteomes" id="UP001465153">
    <property type="component" value="Unassembled WGS sequence"/>
</dbReference>
<feature type="binding site" evidence="1">
    <location>
        <begin position="11"/>
        <end position="18"/>
    </location>
    <ligand>
        <name>ATP</name>
        <dbReference type="ChEBI" id="CHEBI:30616"/>
    </ligand>
</feature>
<comment type="catalytic activity">
    <reaction evidence="1">
        <text>1,6-anhydro-N-acetyl-beta-muramate + ATP + H2O = N-acetyl-D-muramate 6-phosphate + ADP + H(+)</text>
        <dbReference type="Rhea" id="RHEA:24952"/>
        <dbReference type="ChEBI" id="CHEBI:15377"/>
        <dbReference type="ChEBI" id="CHEBI:15378"/>
        <dbReference type="ChEBI" id="CHEBI:30616"/>
        <dbReference type="ChEBI" id="CHEBI:58690"/>
        <dbReference type="ChEBI" id="CHEBI:58722"/>
        <dbReference type="ChEBI" id="CHEBI:456216"/>
        <dbReference type="EC" id="2.7.1.170"/>
    </reaction>
</comment>
<evidence type="ECO:0000313" key="3">
    <source>
        <dbReference type="EMBL" id="GAA6168116.1"/>
    </source>
</evidence>
<dbReference type="GO" id="GO:0016301">
    <property type="term" value="F:kinase activity"/>
    <property type="evidence" value="ECO:0007669"/>
    <property type="project" value="UniProtKB-KW"/>
</dbReference>
<evidence type="ECO:0000313" key="4">
    <source>
        <dbReference type="Proteomes" id="UP001465153"/>
    </source>
</evidence>
<dbReference type="InterPro" id="IPR043129">
    <property type="entry name" value="ATPase_NBD"/>
</dbReference>
<dbReference type="RefSeq" id="WP_353302777.1">
    <property type="nucleotide sequence ID" value="NZ_BAABWN010000005.1"/>
</dbReference>
<dbReference type="EC" id="2.7.1.170" evidence="1"/>
<dbReference type="NCBIfam" id="NF007139">
    <property type="entry name" value="PRK09585.1-3"/>
    <property type="match status" value="1"/>
</dbReference>
<evidence type="ECO:0000256" key="1">
    <source>
        <dbReference type="HAMAP-Rule" id="MF_01270"/>
    </source>
</evidence>
<accession>A0ABQ0A8Z7</accession>
<sequence>MKDLYVGLMSGTSIDGIDAGLLEVDNNQYRLIETHNHDIPAELKSQLEHLSTAESFSVDDFGGCDRQLGQLFAQAVNTLLHKANISKSRVTAVGSHGQTVRHRPSTEHNGPFTLQIGDPNIIAVETGIDTVADFRRKDMATGGQAAPLAPVFHQAFFGDDRISRAVINIGGISNLSKLSPNEDLIGFDLGPGNRLMDAWSQRHLGEEFDRDGNWAASGSINRKLLTKLLAHPYLSQKFPKSTGREDFNLQWLDGLLENEEKIATKDVQATLLEFTAESIATSTLEIFTPDEVYICGGGALNTELMKRLQVLFGEKPVQSTLLLGIDPQWVEAAGFAWLAKRRIENLPGNSTTVTGASKELTLGGLYLAN</sequence>
<dbReference type="HAMAP" id="MF_01270">
    <property type="entry name" value="AnhMurNAc_kinase"/>
    <property type="match status" value="1"/>
</dbReference>
<dbReference type="EMBL" id="BAABWN010000005">
    <property type="protein sequence ID" value="GAA6168116.1"/>
    <property type="molecule type" value="Genomic_DNA"/>
</dbReference>
<keyword evidence="4" id="KW-1185">Reference proteome</keyword>
<dbReference type="Pfam" id="PF03702">
    <property type="entry name" value="AnmK"/>
    <property type="match status" value="1"/>
</dbReference>
<evidence type="ECO:0000256" key="2">
    <source>
        <dbReference type="SAM" id="MobiDB-lite"/>
    </source>
</evidence>
<dbReference type="PANTHER" id="PTHR30605:SF0">
    <property type="entry name" value="ANHYDRO-N-ACETYLMURAMIC ACID KINASE"/>
    <property type="match status" value="1"/>
</dbReference>
<gene>
    <name evidence="1" type="primary">anmK</name>
    <name evidence="3" type="ORF">NBRC116591_19270</name>
</gene>
<proteinExistence type="inferred from homology"/>
<dbReference type="InterPro" id="IPR005338">
    <property type="entry name" value="Anhydro_N_Ac-Mur_kinase"/>
</dbReference>
<keyword evidence="1" id="KW-0119">Carbohydrate metabolism</keyword>
<reference evidence="3 4" key="1">
    <citation type="submission" date="2024-04" db="EMBL/GenBank/DDBJ databases">
        <title>Draft genome sequence of Sessilibacter corallicola NBRC 116591.</title>
        <authorList>
            <person name="Miyakawa T."/>
            <person name="Kusuya Y."/>
            <person name="Miura T."/>
        </authorList>
    </citation>
    <scope>NUCLEOTIDE SEQUENCE [LARGE SCALE GENOMIC DNA]</scope>
    <source>
        <strain evidence="3 4">KU-00831-HH</strain>
    </source>
</reference>
<comment type="function">
    <text evidence="1">Catalyzes the specific phosphorylation of 1,6-anhydro-N-acetylmuramic acid (anhMurNAc) with the simultaneous cleavage of the 1,6-anhydro ring, generating MurNAc-6-P. Is required for the utilization of anhMurNAc either imported from the medium or derived from its own cell wall murein, and thus plays a role in cell wall recycling.</text>
</comment>
<keyword evidence="1" id="KW-0808">Transferase</keyword>
<feature type="region of interest" description="Disordered" evidence="2">
    <location>
        <begin position="93"/>
        <end position="114"/>
    </location>
</feature>
<dbReference type="NCBIfam" id="NF007148">
    <property type="entry name" value="PRK09585.3-2"/>
    <property type="match status" value="1"/>
</dbReference>
<dbReference type="Gene3D" id="3.30.420.40">
    <property type="match status" value="2"/>
</dbReference>
<comment type="caution">
    <text evidence="3">The sequence shown here is derived from an EMBL/GenBank/DDBJ whole genome shotgun (WGS) entry which is preliminary data.</text>
</comment>
<comment type="pathway">
    <text evidence="1">Amino-sugar metabolism; 1,6-anhydro-N-acetylmuramate degradation.</text>
</comment>
<comment type="pathway">
    <text evidence="1">Cell wall biogenesis; peptidoglycan recycling.</text>
</comment>
<keyword evidence="1" id="KW-0547">Nucleotide-binding</keyword>
<dbReference type="SUPFAM" id="SSF53067">
    <property type="entry name" value="Actin-like ATPase domain"/>
    <property type="match status" value="1"/>
</dbReference>
<name>A0ABQ0A8Z7_9GAMM</name>